<dbReference type="EMBL" id="GBRH01240586">
    <property type="protein sequence ID" value="JAD57309.1"/>
    <property type="molecule type" value="Transcribed_RNA"/>
</dbReference>
<dbReference type="AlphaFoldDB" id="A0A0A9AZX2"/>
<name>A0A0A9AZX2_ARUDO</name>
<reference evidence="1" key="2">
    <citation type="journal article" date="2015" name="Data Brief">
        <title>Shoot transcriptome of the giant reed, Arundo donax.</title>
        <authorList>
            <person name="Barrero R.A."/>
            <person name="Guerrero F.D."/>
            <person name="Moolhuijzen P."/>
            <person name="Goolsby J.A."/>
            <person name="Tidwell J."/>
            <person name="Bellgard S.E."/>
            <person name="Bellgard M.I."/>
        </authorList>
    </citation>
    <scope>NUCLEOTIDE SEQUENCE</scope>
    <source>
        <tissue evidence="1">Shoot tissue taken approximately 20 cm above the soil surface</tissue>
    </source>
</reference>
<protein>
    <submittedName>
        <fullName evidence="1">Uncharacterized protein</fullName>
    </submittedName>
</protein>
<accession>A0A0A9AZX2</accession>
<sequence length="27" mass="3112">MHFSVNTNLPAFSFDLKLLLVVMEMIT</sequence>
<evidence type="ECO:0000313" key="1">
    <source>
        <dbReference type="EMBL" id="JAD57309.1"/>
    </source>
</evidence>
<proteinExistence type="predicted"/>
<organism evidence="1">
    <name type="scientific">Arundo donax</name>
    <name type="common">Giant reed</name>
    <name type="synonym">Donax arundinaceus</name>
    <dbReference type="NCBI Taxonomy" id="35708"/>
    <lineage>
        <taxon>Eukaryota</taxon>
        <taxon>Viridiplantae</taxon>
        <taxon>Streptophyta</taxon>
        <taxon>Embryophyta</taxon>
        <taxon>Tracheophyta</taxon>
        <taxon>Spermatophyta</taxon>
        <taxon>Magnoliopsida</taxon>
        <taxon>Liliopsida</taxon>
        <taxon>Poales</taxon>
        <taxon>Poaceae</taxon>
        <taxon>PACMAD clade</taxon>
        <taxon>Arundinoideae</taxon>
        <taxon>Arundineae</taxon>
        <taxon>Arundo</taxon>
    </lineage>
</organism>
<reference evidence="1" key="1">
    <citation type="submission" date="2014-09" db="EMBL/GenBank/DDBJ databases">
        <authorList>
            <person name="Magalhaes I.L.F."/>
            <person name="Oliveira U."/>
            <person name="Santos F.R."/>
            <person name="Vidigal T.H.D.A."/>
            <person name="Brescovit A.D."/>
            <person name="Santos A.J."/>
        </authorList>
    </citation>
    <scope>NUCLEOTIDE SEQUENCE</scope>
    <source>
        <tissue evidence="1">Shoot tissue taken approximately 20 cm above the soil surface</tissue>
    </source>
</reference>